<organism evidence="2 3">
    <name type="scientific">Bradyrhizobium sediminis</name>
    <dbReference type="NCBI Taxonomy" id="2840469"/>
    <lineage>
        <taxon>Bacteria</taxon>
        <taxon>Pseudomonadati</taxon>
        <taxon>Pseudomonadota</taxon>
        <taxon>Alphaproteobacteria</taxon>
        <taxon>Hyphomicrobiales</taxon>
        <taxon>Nitrobacteraceae</taxon>
        <taxon>Bradyrhizobium</taxon>
    </lineage>
</organism>
<dbReference type="SUPFAM" id="SSF53474">
    <property type="entry name" value="alpha/beta-Hydrolases"/>
    <property type="match status" value="1"/>
</dbReference>
<feature type="domain" description="AB hydrolase-1" evidence="1">
    <location>
        <begin position="19"/>
        <end position="251"/>
    </location>
</feature>
<name>A0A975P303_9BRAD</name>
<dbReference type="Proteomes" id="UP000676951">
    <property type="component" value="Chromosome"/>
</dbReference>
<dbReference type="Gene3D" id="3.40.50.1820">
    <property type="entry name" value="alpha/beta hydrolase"/>
    <property type="match status" value="1"/>
</dbReference>
<dbReference type="InterPro" id="IPR000073">
    <property type="entry name" value="AB_hydrolase_1"/>
</dbReference>
<evidence type="ECO:0000259" key="1">
    <source>
        <dbReference type="Pfam" id="PF12697"/>
    </source>
</evidence>
<dbReference type="GO" id="GO:0055088">
    <property type="term" value="P:lipid homeostasis"/>
    <property type="evidence" value="ECO:0007669"/>
    <property type="project" value="TreeGrafter"/>
</dbReference>
<accession>A0A975P303</accession>
<dbReference type="AlphaFoldDB" id="A0A975P303"/>
<dbReference type="PANTHER" id="PTHR42886">
    <property type="entry name" value="RE40534P-RELATED"/>
    <property type="match status" value="1"/>
</dbReference>
<protein>
    <submittedName>
        <fullName evidence="2">Lysophospholipase</fullName>
    </submittedName>
</protein>
<keyword evidence="3" id="KW-1185">Reference proteome</keyword>
<sequence>MRLEIISKYPSGGAHSTPLLFVHGAWHGAWCWDVHFLDYFVQQGFAAHAVSLRGHGKSEGRERLRWTSIASYVQDVEAAAQQLPNPPVLIGHSMGGFVVQKYLEKHPSPAGILLASVPPRGVLATTLRIARRHPLILAKMNLTLSLFPLVATPQLAREAFFSERMADEEVLRYWRNLQEESYRGFMDMLALALPNPRKVATPLLVLGGAQDTVFHPSEVEATARAYHTEAEIFSDMAHDMMLEPRWQAVAERMLGWLTNRNPTAR</sequence>
<dbReference type="GO" id="GO:0006654">
    <property type="term" value="P:phosphatidic acid biosynthetic process"/>
    <property type="evidence" value="ECO:0007669"/>
    <property type="project" value="TreeGrafter"/>
</dbReference>
<dbReference type="GO" id="GO:0052689">
    <property type="term" value="F:carboxylic ester hydrolase activity"/>
    <property type="evidence" value="ECO:0007669"/>
    <property type="project" value="TreeGrafter"/>
</dbReference>
<evidence type="ECO:0000313" key="3">
    <source>
        <dbReference type="Proteomes" id="UP000676951"/>
    </source>
</evidence>
<dbReference type="RefSeq" id="WP_215606172.1">
    <property type="nucleotide sequence ID" value="NZ_CP076136.1"/>
</dbReference>
<dbReference type="InterPro" id="IPR029058">
    <property type="entry name" value="AB_hydrolase_fold"/>
</dbReference>
<reference evidence="2 3" key="1">
    <citation type="submission" date="2021-06" db="EMBL/GenBank/DDBJ databases">
        <title>Bradyrhizobium sp. S2-11-4 Genome sequencing.</title>
        <authorList>
            <person name="Jin L."/>
        </authorList>
    </citation>
    <scope>NUCLEOTIDE SEQUENCE [LARGE SCALE GENOMIC DNA]</scope>
    <source>
        <strain evidence="2 3">S2-11-4</strain>
    </source>
</reference>
<evidence type="ECO:0000313" key="2">
    <source>
        <dbReference type="EMBL" id="QWG25436.1"/>
    </source>
</evidence>
<dbReference type="EMBL" id="CP076136">
    <property type="protein sequence ID" value="QWG25436.1"/>
    <property type="molecule type" value="Genomic_DNA"/>
</dbReference>
<dbReference type="Pfam" id="PF12697">
    <property type="entry name" value="Abhydrolase_6"/>
    <property type="match status" value="1"/>
</dbReference>
<dbReference type="PANTHER" id="PTHR42886:SF42">
    <property type="entry name" value="ALPHA_BETA-HYDROLASES SUPERFAMILY PROTEIN"/>
    <property type="match status" value="1"/>
</dbReference>
<dbReference type="GO" id="GO:0042171">
    <property type="term" value="F:lysophosphatidic acid acyltransferase activity"/>
    <property type="evidence" value="ECO:0007669"/>
    <property type="project" value="TreeGrafter"/>
</dbReference>
<gene>
    <name evidence="2" type="ORF">KMZ93_11445</name>
</gene>
<proteinExistence type="predicted"/>